<comment type="caution">
    <text evidence="1">The sequence shown here is derived from an EMBL/GenBank/DDBJ whole genome shotgun (WGS) entry which is preliminary data.</text>
</comment>
<dbReference type="Gene3D" id="3.10.129.10">
    <property type="entry name" value="Hotdog Thioesterase"/>
    <property type="match status" value="1"/>
</dbReference>
<proteinExistence type="predicted"/>
<dbReference type="EMBL" id="BAAAZN010000025">
    <property type="protein sequence ID" value="GAA3580716.1"/>
    <property type="molecule type" value="Genomic_DNA"/>
</dbReference>
<dbReference type="Pfam" id="PF13279">
    <property type="entry name" value="4HBT_2"/>
    <property type="match status" value="1"/>
</dbReference>
<evidence type="ECO:0000313" key="2">
    <source>
        <dbReference type="Proteomes" id="UP001500689"/>
    </source>
</evidence>
<sequence length="127" mass="13918">MDVYGHVNHANLVTLLEEARIPVLFGEAVKEGLTELPKGVVVVKLAVHYRTPIVVTPDASVRVEITLTELKAATVTLGYRVHTGPDETDPVAVTAETVLAPYDTVELRPRRLTEAESEFLKRVFADA</sequence>
<evidence type="ECO:0000313" key="1">
    <source>
        <dbReference type="EMBL" id="GAA3580716.1"/>
    </source>
</evidence>
<protein>
    <submittedName>
        <fullName evidence="1">Thioesterase family protein</fullName>
    </submittedName>
</protein>
<dbReference type="SUPFAM" id="SSF54637">
    <property type="entry name" value="Thioesterase/thiol ester dehydrase-isomerase"/>
    <property type="match status" value="1"/>
</dbReference>
<reference evidence="2" key="1">
    <citation type="journal article" date="2019" name="Int. J. Syst. Evol. Microbiol.">
        <title>The Global Catalogue of Microorganisms (GCM) 10K type strain sequencing project: providing services to taxonomists for standard genome sequencing and annotation.</title>
        <authorList>
            <consortium name="The Broad Institute Genomics Platform"/>
            <consortium name="The Broad Institute Genome Sequencing Center for Infectious Disease"/>
            <person name="Wu L."/>
            <person name="Ma J."/>
        </authorList>
    </citation>
    <scope>NUCLEOTIDE SEQUENCE [LARGE SCALE GENOMIC DNA]</scope>
    <source>
        <strain evidence="2">JCM 16898</strain>
    </source>
</reference>
<dbReference type="InterPro" id="IPR029069">
    <property type="entry name" value="HotDog_dom_sf"/>
</dbReference>
<name>A0ABP6YD90_9PSEU</name>
<dbReference type="Proteomes" id="UP001500689">
    <property type="component" value="Unassembled WGS sequence"/>
</dbReference>
<dbReference type="CDD" id="cd00586">
    <property type="entry name" value="4HBT"/>
    <property type="match status" value="1"/>
</dbReference>
<organism evidence="1 2">
    <name type="scientific">Amycolatopsis ultiminotia</name>
    <dbReference type="NCBI Taxonomy" id="543629"/>
    <lineage>
        <taxon>Bacteria</taxon>
        <taxon>Bacillati</taxon>
        <taxon>Actinomycetota</taxon>
        <taxon>Actinomycetes</taxon>
        <taxon>Pseudonocardiales</taxon>
        <taxon>Pseudonocardiaceae</taxon>
        <taxon>Amycolatopsis</taxon>
    </lineage>
</organism>
<accession>A0ABP6YD90</accession>
<gene>
    <name evidence="1" type="ORF">GCM10022222_76780</name>
</gene>
<keyword evidence="2" id="KW-1185">Reference proteome</keyword>